<name>A0A5E4TCN4_9BURK</name>
<accession>A0A5E4TCN4</accession>
<keyword evidence="2" id="KW-1185">Reference proteome</keyword>
<dbReference type="RefSeq" id="WP_150696166.1">
    <property type="nucleotide sequence ID" value="NZ_CABPRZ010000004.1"/>
</dbReference>
<dbReference type="EMBL" id="CABPRZ010000004">
    <property type="protein sequence ID" value="VVD84288.1"/>
    <property type="molecule type" value="Genomic_DNA"/>
</dbReference>
<evidence type="ECO:0000313" key="2">
    <source>
        <dbReference type="Proteomes" id="UP000414233"/>
    </source>
</evidence>
<protein>
    <submittedName>
        <fullName evidence="1">Uncharacterized protein</fullName>
    </submittedName>
</protein>
<reference evidence="1 2" key="1">
    <citation type="submission" date="2019-08" db="EMBL/GenBank/DDBJ databases">
        <authorList>
            <person name="Peeters C."/>
        </authorList>
    </citation>
    <scope>NUCLEOTIDE SEQUENCE [LARGE SCALE GENOMIC DNA]</scope>
    <source>
        <strain evidence="1 2">LMG 30175</strain>
    </source>
</reference>
<proteinExistence type="predicted"/>
<evidence type="ECO:0000313" key="1">
    <source>
        <dbReference type="EMBL" id="VVD84288.1"/>
    </source>
</evidence>
<organism evidence="1 2">
    <name type="scientific">Pandoraea terrae</name>
    <dbReference type="NCBI Taxonomy" id="1537710"/>
    <lineage>
        <taxon>Bacteria</taxon>
        <taxon>Pseudomonadati</taxon>
        <taxon>Pseudomonadota</taxon>
        <taxon>Betaproteobacteria</taxon>
        <taxon>Burkholderiales</taxon>
        <taxon>Burkholderiaceae</taxon>
        <taxon>Pandoraea</taxon>
    </lineage>
</organism>
<dbReference type="AlphaFoldDB" id="A0A5E4TCN4"/>
<gene>
    <name evidence="1" type="ORF">PTE30175_01218</name>
</gene>
<dbReference type="Proteomes" id="UP000414233">
    <property type="component" value="Unassembled WGS sequence"/>
</dbReference>
<sequence>MNQDAFALMAPSLETEIPEKIGEYFQVRSFENPWTWLVEFRDGDLFVALVCATAGTVSEVVRGGDRGDCESWMSFPASIDRRKMRCFFAKNVRPDKSDILRIVSDFREIVA</sequence>